<dbReference type="EMBL" id="JAFFZP010000030">
    <property type="protein sequence ID" value="MBN0988962.1"/>
    <property type="molecule type" value="Genomic_DNA"/>
</dbReference>
<keyword evidence="2" id="KW-1185">Reference proteome</keyword>
<sequence>MIANYKNKMRFWSIDILTGNRLRNEAQKIRVSSSSPRFTAPCTNLNHPDEEATFTLLKASFKAVLSELNHCRCGVLLLATNGEVICTNHFADQALASGDGLKTDNKNRLSCRALVDNLRLQKAIARVVRSVERISLRAFEVERGKGSSYLVTILPVYRSGIPVGVITIVIDSIERNDVDSVCFRKICERVITL</sequence>
<accession>A0ABS2WBW0</accession>
<dbReference type="Proteomes" id="UP000760472">
    <property type="component" value="Unassembled WGS sequence"/>
</dbReference>
<evidence type="ECO:0000313" key="1">
    <source>
        <dbReference type="EMBL" id="MBN0988962.1"/>
    </source>
</evidence>
<name>A0ABS2WBW0_9GAMM</name>
<organism evidence="1 2">
    <name type="scientific">Amphritea pacifica</name>
    <dbReference type="NCBI Taxonomy" id="2811233"/>
    <lineage>
        <taxon>Bacteria</taxon>
        <taxon>Pseudomonadati</taxon>
        <taxon>Pseudomonadota</taxon>
        <taxon>Gammaproteobacteria</taxon>
        <taxon>Oceanospirillales</taxon>
        <taxon>Oceanospirillaceae</taxon>
        <taxon>Amphritea</taxon>
    </lineage>
</organism>
<evidence type="ECO:0000313" key="2">
    <source>
        <dbReference type="Proteomes" id="UP000760472"/>
    </source>
</evidence>
<reference evidence="1 2" key="1">
    <citation type="submission" date="2021-02" db="EMBL/GenBank/DDBJ databases">
        <title>A novel species of genus Amphritea isolated from a fishpond in China.</title>
        <authorList>
            <person name="Lu H."/>
        </authorList>
    </citation>
    <scope>NUCLEOTIDE SEQUENCE [LARGE SCALE GENOMIC DNA]</scope>
    <source>
        <strain evidence="1 2">RP18W</strain>
    </source>
</reference>
<comment type="caution">
    <text evidence="1">The sequence shown here is derived from an EMBL/GenBank/DDBJ whole genome shotgun (WGS) entry which is preliminary data.</text>
</comment>
<evidence type="ECO:0008006" key="3">
    <source>
        <dbReference type="Google" id="ProtNLM"/>
    </source>
</evidence>
<dbReference type="RefSeq" id="WP_205214098.1">
    <property type="nucleotide sequence ID" value="NZ_JAFFZP010000030.1"/>
</dbReference>
<proteinExistence type="predicted"/>
<protein>
    <recommendedName>
        <fullName evidence="3">PAS domain-containing protein</fullName>
    </recommendedName>
</protein>
<gene>
    <name evidence="1" type="ORF">JW498_16440</name>
</gene>